<sequence length="302" mass="33303">MELRHLRYFVAVAEEGSLTTAAVKRLHTSQPSLSRQLRDLEEEVGAQLFERGARGVELTSAGRAFLEHARLALEHATEAAEAARRAARPHRSRFSVCFLSGQEVDWLPRVTQLLESDFPNVDFRVSSLHSPAVADAVQRGEVDLGFSRRERRPGVTYRVIAREPIVAILPSSHRLAARAEIEPRAIAKEIFIGYTDVPHVLREIVRRYFEKQGVDVKPTQYLDSLATGISLVASTGGVTLLPSYAEPLLPPSVVSRRLKGKAPAIELAVGYREDNPSPILRKFLASIDLLIAAGPAGARIRP</sequence>
<dbReference type="GO" id="GO:0032993">
    <property type="term" value="C:protein-DNA complex"/>
    <property type="evidence" value="ECO:0007669"/>
    <property type="project" value="TreeGrafter"/>
</dbReference>
<evidence type="ECO:0000256" key="2">
    <source>
        <dbReference type="ARBA" id="ARBA00023015"/>
    </source>
</evidence>
<keyword evidence="4" id="KW-0804">Transcription</keyword>
<organism evidence="6 7">
    <name type="scientific">Polyangium fumosum</name>
    <dbReference type="NCBI Taxonomy" id="889272"/>
    <lineage>
        <taxon>Bacteria</taxon>
        <taxon>Pseudomonadati</taxon>
        <taxon>Myxococcota</taxon>
        <taxon>Polyangia</taxon>
        <taxon>Polyangiales</taxon>
        <taxon>Polyangiaceae</taxon>
        <taxon>Polyangium</taxon>
    </lineage>
</organism>
<comment type="caution">
    <text evidence="6">The sequence shown here is derived from an EMBL/GenBank/DDBJ whole genome shotgun (WGS) entry which is preliminary data.</text>
</comment>
<evidence type="ECO:0000313" key="7">
    <source>
        <dbReference type="Proteomes" id="UP000309215"/>
    </source>
</evidence>
<feature type="domain" description="HTH lysR-type" evidence="5">
    <location>
        <begin position="1"/>
        <end position="59"/>
    </location>
</feature>
<dbReference type="EMBL" id="SSMQ01000134">
    <property type="protein sequence ID" value="TKC92742.1"/>
    <property type="molecule type" value="Genomic_DNA"/>
</dbReference>
<dbReference type="RefSeq" id="WP_136936348.1">
    <property type="nucleotide sequence ID" value="NZ_SSMQ01000134.1"/>
</dbReference>
<dbReference type="Proteomes" id="UP000309215">
    <property type="component" value="Unassembled WGS sequence"/>
</dbReference>
<dbReference type="InterPro" id="IPR005119">
    <property type="entry name" value="LysR_subst-bd"/>
</dbReference>
<keyword evidence="3" id="KW-0238">DNA-binding</keyword>
<dbReference type="GO" id="GO:0003677">
    <property type="term" value="F:DNA binding"/>
    <property type="evidence" value="ECO:0007669"/>
    <property type="project" value="UniProtKB-KW"/>
</dbReference>
<gene>
    <name evidence="6" type="ORF">E8A74_50285</name>
</gene>
<dbReference type="AlphaFoldDB" id="A0A4U1IG90"/>
<dbReference type="PANTHER" id="PTHR30346">
    <property type="entry name" value="TRANSCRIPTIONAL DUAL REGULATOR HCAR-RELATED"/>
    <property type="match status" value="1"/>
</dbReference>
<dbReference type="Gene3D" id="1.10.10.10">
    <property type="entry name" value="Winged helix-like DNA-binding domain superfamily/Winged helix DNA-binding domain"/>
    <property type="match status" value="1"/>
</dbReference>
<dbReference type="PROSITE" id="PS50931">
    <property type="entry name" value="HTH_LYSR"/>
    <property type="match status" value="1"/>
</dbReference>
<dbReference type="Pfam" id="PF00126">
    <property type="entry name" value="HTH_1"/>
    <property type="match status" value="1"/>
</dbReference>
<evidence type="ECO:0000256" key="3">
    <source>
        <dbReference type="ARBA" id="ARBA00023125"/>
    </source>
</evidence>
<dbReference type="OrthoDB" id="5317428at2"/>
<reference evidence="6 7" key="1">
    <citation type="submission" date="2019-04" db="EMBL/GenBank/DDBJ databases">
        <authorList>
            <person name="Li Y."/>
            <person name="Wang J."/>
        </authorList>
    </citation>
    <scope>NUCLEOTIDE SEQUENCE [LARGE SCALE GENOMIC DNA]</scope>
    <source>
        <strain evidence="6 7">DSM 14668</strain>
    </source>
</reference>
<evidence type="ECO:0000256" key="1">
    <source>
        <dbReference type="ARBA" id="ARBA00009437"/>
    </source>
</evidence>
<accession>A0A4U1IG90</accession>
<protein>
    <submittedName>
        <fullName evidence="6">LysR family transcriptional regulator</fullName>
    </submittedName>
</protein>
<dbReference type="PANTHER" id="PTHR30346:SF0">
    <property type="entry name" value="HCA OPERON TRANSCRIPTIONAL ACTIVATOR HCAR"/>
    <property type="match status" value="1"/>
</dbReference>
<dbReference type="InterPro" id="IPR036388">
    <property type="entry name" value="WH-like_DNA-bd_sf"/>
</dbReference>
<dbReference type="SUPFAM" id="SSF53850">
    <property type="entry name" value="Periplasmic binding protein-like II"/>
    <property type="match status" value="1"/>
</dbReference>
<evidence type="ECO:0000256" key="4">
    <source>
        <dbReference type="ARBA" id="ARBA00023163"/>
    </source>
</evidence>
<evidence type="ECO:0000313" key="6">
    <source>
        <dbReference type="EMBL" id="TKC92742.1"/>
    </source>
</evidence>
<dbReference type="InterPro" id="IPR000847">
    <property type="entry name" value="LysR_HTH_N"/>
</dbReference>
<keyword evidence="7" id="KW-1185">Reference proteome</keyword>
<dbReference type="Gene3D" id="3.40.190.10">
    <property type="entry name" value="Periplasmic binding protein-like II"/>
    <property type="match status" value="2"/>
</dbReference>
<proteinExistence type="inferred from homology"/>
<dbReference type="SUPFAM" id="SSF46785">
    <property type="entry name" value="Winged helix' DNA-binding domain"/>
    <property type="match status" value="1"/>
</dbReference>
<dbReference type="PRINTS" id="PR00039">
    <property type="entry name" value="HTHLYSR"/>
</dbReference>
<dbReference type="Pfam" id="PF03466">
    <property type="entry name" value="LysR_substrate"/>
    <property type="match status" value="1"/>
</dbReference>
<comment type="similarity">
    <text evidence="1">Belongs to the LysR transcriptional regulatory family.</text>
</comment>
<dbReference type="GO" id="GO:0003700">
    <property type="term" value="F:DNA-binding transcription factor activity"/>
    <property type="evidence" value="ECO:0007669"/>
    <property type="project" value="InterPro"/>
</dbReference>
<evidence type="ECO:0000259" key="5">
    <source>
        <dbReference type="PROSITE" id="PS50931"/>
    </source>
</evidence>
<keyword evidence="2" id="KW-0805">Transcription regulation</keyword>
<dbReference type="InterPro" id="IPR036390">
    <property type="entry name" value="WH_DNA-bd_sf"/>
</dbReference>
<name>A0A4U1IG90_9BACT</name>
<dbReference type="FunFam" id="1.10.10.10:FF:000001">
    <property type="entry name" value="LysR family transcriptional regulator"/>
    <property type="match status" value="1"/>
</dbReference>